<dbReference type="PROSITE" id="PS00959">
    <property type="entry name" value="HISTONE_H3_2"/>
    <property type="match status" value="1"/>
</dbReference>
<dbReference type="GO" id="GO:0030527">
    <property type="term" value="F:structural constituent of chromatin"/>
    <property type="evidence" value="ECO:0007669"/>
    <property type="project" value="InterPro"/>
</dbReference>
<dbReference type="Pfam" id="PF00125">
    <property type="entry name" value="Histone"/>
    <property type="match status" value="1"/>
</dbReference>
<name>A0A8H5LMB0_9AGAR</name>
<evidence type="ECO:0000256" key="4">
    <source>
        <dbReference type="ARBA" id="ARBA00023269"/>
    </source>
</evidence>
<dbReference type="InterPro" id="IPR009072">
    <property type="entry name" value="Histone-fold"/>
</dbReference>
<feature type="region of interest" description="Disordered" evidence="5">
    <location>
        <begin position="1"/>
        <end position="22"/>
    </location>
</feature>
<feature type="domain" description="Core Histone H2A/H2B/H3" evidence="6">
    <location>
        <begin position="98"/>
        <end position="181"/>
    </location>
</feature>
<dbReference type="EMBL" id="JAACJO010000002">
    <property type="protein sequence ID" value="KAF5362436.1"/>
    <property type="molecule type" value="Genomic_DNA"/>
</dbReference>
<evidence type="ECO:0000256" key="1">
    <source>
        <dbReference type="ARBA" id="ARBA00004286"/>
    </source>
</evidence>
<keyword evidence="3" id="KW-0158">Chromosome</keyword>
<evidence type="ECO:0000313" key="7">
    <source>
        <dbReference type="EMBL" id="KAF5362436.1"/>
    </source>
</evidence>
<dbReference type="Gene3D" id="1.10.20.10">
    <property type="entry name" value="Histone, subunit A"/>
    <property type="match status" value="1"/>
</dbReference>
<comment type="similarity">
    <text evidence="2">Belongs to the histone H3 family.</text>
</comment>
<accession>A0A8H5LMB0</accession>
<evidence type="ECO:0000313" key="8">
    <source>
        <dbReference type="Proteomes" id="UP000559027"/>
    </source>
</evidence>
<protein>
    <recommendedName>
        <fullName evidence="6">Core Histone H2A/H2B/H3 domain-containing protein</fullName>
    </recommendedName>
</protein>
<dbReference type="GO" id="GO:0000786">
    <property type="term" value="C:nucleosome"/>
    <property type="evidence" value="ECO:0007669"/>
    <property type="project" value="UniProtKB-KW"/>
</dbReference>
<reference evidence="7 8" key="1">
    <citation type="journal article" date="2020" name="ISME J.">
        <title>Uncovering the hidden diversity of litter-decomposition mechanisms in mushroom-forming fungi.</title>
        <authorList>
            <person name="Floudas D."/>
            <person name="Bentzer J."/>
            <person name="Ahren D."/>
            <person name="Johansson T."/>
            <person name="Persson P."/>
            <person name="Tunlid A."/>
        </authorList>
    </citation>
    <scope>NUCLEOTIDE SEQUENCE [LARGE SCALE GENOMIC DNA]</scope>
    <source>
        <strain evidence="7 8">CBS 146.42</strain>
    </source>
</reference>
<dbReference type="OrthoDB" id="842664at2759"/>
<dbReference type="Proteomes" id="UP000559027">
    <property type="component" value="Unassembled WGS sequence"/>
</dbReference>
<evidence type="ECO:0000256" key="2">
    <source>
        <dbReference type="ARBA" id="ARBA00010343"/>
    </source>
</evidence>
<dbReference type="GO" id="GO:0046982">
    <property type="term" value="F:protein heterodimerization activity"/>
    <property type="evidence" value="ECO:0007669"/>
    <property type="project" value="InterPro"/>
</dbReference>
<organism evidence="7 8">
    <name type="scientific">Leucocoprinus leucothites</name>
    <dbReference type="NCBI Taxonomy" id="201217"/>
    <lineage>
        <taxon>Eukaryota</taxon>
        <taxon>Fungi</taxon>
        <taxon>Dikarya</taxon>
        <taxon>Basidiomycota</taxon>
        <taxon>Agaricomycotina</taxon>
        <taxon>Agaricomycetes</taxon>
        <taxon>Agaricomycetidae</taxon>
        <taxon>Agaricales</taxon>
        <taxon>Agaricineae</taxon>
        <taxon>Agaricaceae</taxon>
        <taxon>Leucocoprinus</taxon>
    </lineage>
</organism>
<comment type="subcellular location">
    <subcellularLocation>
        <location evidence="1">Chromosome</location>
    </subcellularLocation>
</comment>
<gene>
    <name evidence="7" type="ORF">D9756_002633</name>
</gene>
<dbReference type="InterPro" id="IPR000164">
    <property type="entry name" value="Histone_H3/CENP-A"/>
</dbReference>
<keyword evidence="8" id="KW-1185">Reference proteome</keyword>
<sequence length="193" mass="21552">MARTKRTPQPSASASSSTVPRVRLAGKGVMRADGTFVHLAHPTVSQKTPAHLFNYTGPAAGGQLGGKTYIPKLPKRKNRNRVTYTAPPLKGPKPVKRGAVAQHEVRHFQSTTDPAIPLEPFERLVREILGDYMDTPRIAPNAIVALRAATEAYMVHIFRVSHCLTYHGKRITLQPRDLKLYQELMKHDNFTRQ</sequence>
<dbReference type="SMART" id="SM00428">
    <property type="entry name" value="H3"/>
    <property type="match status" value="1"/>
</dbReference>
<keyword evidence="4" id="KW-0238">DNA-binding</keyword>
<evidence type="ECO:0000256" key="3">
    <source>
        <dbReference type="ARBA" id="ARBA00022454"/>
    </source>
</evidence>
<keyword evidence="4" id="KW-0544">Nucleosome core</keyword>
<dbReference type="GO" id="GO:0003677">
    <property type="term" value="F:DNA binding"/>
    <property type="evidence" value="ECO:0007669"/>
    <property type="project" value="InterPro"/>
</dbReference>
<dbReference type="InterPro" id="IPR007125">
    <property type="entry name" value="H2A/H2B/H3"/>
</dbReference>
<comment type="caution">
    <text evidence="7">The sequence shown here is derived from an EMBL/GenBank/DDBJ whole genome shotgun (WGS) entry which is preliminary data.</text>
</comment>
<evidence type="ECO:0000256" key="5">
    <source>
        <dbReference type="SAM" id="MobiDB-lite"/>
    </source>
</evidence>
<proteinExistence type="inferred from homology"/>
<dbReference type="SUPFAM" id="SSF47113">
    <property type="entry name" value="Histone-fold"/>
    <property type="match status" value="1"/>
</dbReference>
<dbReference type="AlphaFoldDB" id="A0A8H5LMB0"/>
<dbReference type="PANTHER" id="PTHR11426">
    <property type="entry name" value="HISTONE H3"/>
    <property type="match status" value="1"/>
</dbReference>
<evidence type="ECO:0000259" key="6">
    <source>
        <dbReference type="Pfam" id="PF00125"/>
    </source>
</evidence>